<name>A0A835QFP5_VANPL</name>
<dbReference type="AlphaFoldDB" id="A0A835QFP5"/>
<gene>
    <name evidence="1" type="ORF">HPP92_017241</name>
</gene>
<protein>
    <submittedName>
        <fullName evidence="1">Uncharacterized protein</fullName>
    </submittedName>
</protein>
<proteinExistence type="predicted"/>
<evidence type="ECO:0000313" key="1">
    <source>
        <dbReference type="EMBL" id="KAG0467913.1"/>
    </source>
</evidence>
<dbReference type="Proteomes" id="UP000639772">
    <property type="component" value="Chromosome 9"/>
</dbReference>
<accession>A0A835QFP5</accession>
<organism evidence="1 2">
    <name type="scientific">Vanilla planifolia</name>
    <name type="common">Vanilla</name>
    <dbReference type="NCBI Taxonomy" id="51239"/>
    <lineage>
        <taxon>Eukaryota</taxon>
        <taxon>Viridiplantae</taxon>
        <taxon>Streptophyta</taxon>
        <taxon>Embryophyta</taxon>
        <taxon>Tracheophyta</taxon>
        <taxon>Spermatophyta</taxon>
        <taxon>Magnoliopsida</taxon>
        <taxon>Liliopsida</taxon>
        <taxon>Asparagales</taxon>
        <taxon>Orchidaceae</taxon>
        <taxon>Vanilloideae</taxon>
        <taxon>Vanilleae</taxon>
        <taxon>Vanilla</taxon>
    </lineage>
</organism>
<evidence type="ECO:0000313" key="2">
    <source>
        <dbReference type="Proteomes" id="UP000639772"/>
    </source>
</evidence>
<comment type="caution">
    <text evidence="1">The sequence shown here is derived from an EMBL/GenBank/DDBJ whole genome shotgun (WGS) entry which is preliminary data.</text>
</comment>
<dbReference type="EMBL" id="JADCNM010000009">
    <property type="protein sequence ID" value="KAG0467913.1"/>
    <property type="molecule type" value="Genomic_DNA"/>
</dbReference>
<sequence length="228" mass="25638">MESAHKALEEPSKLIDGRLAVCNLACEGLSSVCQRRCSSEESIHRRVVSRHINGIVAQFLQDLVLSHTRQPRMQRRLLMIQIKFLGKEHHCEACRYAAQEQRNATSGACGSVAHRHSPSCCLHSTREIADEELHRTSRMLLYPYPSPYPNIPPHYSMQTQVPYQHVGGRKDPYGIPSASPTGVSLPILFCQALSFCLGLRCFLFDLGEQSWHQRCAWLSICNIAAADL</sequence>
<reference evidence="1 2" key="1">
    <citation type="journal article" date="2020" name="Nat. Food">
        <title>A phased Vanilla planifolia genome enables genetic improvement of flavour and production.</title>
        <authorList>
            <person name="Hasing T."/>
            <person name="Tang H."/>
            <person name="Brym M."/>
            <person name="Khazi F."/>
            <person name="Huang T."/>
            <person name="Chambers A.H."/>
        </authorList>
    </citation>
    <scope>NUCLEOTIDE SEQUENCE [LARGE SCALE GENOMIC DNA]</scope>
    <source>
        <tissue evidence="1">Leaf</tissue>
    </source>
</reference>